<dbReference type="AlphaFoldDB" id="A0A086A453"/>
<evidence type="ECO:0000313" key="1">
    <source>
        <dbReference type="EMBL" id="KFF11467.1"/>
    </source>
</evidence>
<gene>
    <name evidence="2" type="ORF">B0A62_13020</name>
    <name evidence="1" type="ORF">IW20_19445</name>
</gene>
<dbReference type="EMBL" id="JPRM01000035">
    <property type="protein sequence ID" value="KFF11467.1"/>
    <property type="molecule type" value="Genomic_DNA"/>
</dbReference>
<dbReference type="Proteomes" id="UP000198424">
    <property type="component" value="Unassembled WGS sequence"/>
</dbReference>
<comment type="caution">
    <text evidence="1">The sequence shown here is derived from an EMBL/GenBank/DDBJ whole genome shotgun (WGS) entry which is preliminary data.</text>
</comment>
<reference evidence="2 4" key="2">
    <citation type="submission" date="2016-11" db="EMBL/GenBank/DDBJ databases">
        <title>Whole genomes of Flavobacteriaceae.</title>
        <authorList>
            <person name="Stine C."/>
            <person name="Li C."/>
            <person name="Tadesse D."/>
        </authorList>
    </citation>
    <scope>NUCLEOTIDE SEQUENCE [LARGE SCALE GENOMIC DNA]</scope>
    <source>
        <strain evidence="2 4">ATCC 29551</strain>
    </source>
</reference>
<dbReference type="OrthoDB" id="1374226at2"/>
<dbReference type="Proteomes" id="UP000028712">
    <property type="component" value="Unassembled WGS sequence"/>
</dbReference>
<dbReference type="eggNOG" id="ENOG502ZY9E">
    <property type="taxonomic scope" value="Bacteria"/>
</dbReference>
<evidence type="ECO:0000313" key="3">
    <source>
        <dbReference type="Proteomes" id="UP000028712"/>
    </source>
</evidence>
<accession>A0A086A453</accession>
<dbReference type="EMBL" id="MUGY01000013">
    <property type="protein sequence ID" value="OXA93667.1"/>
    <property type="molecule type" value="Genomic_DNA"/>
</dbReference>
<sequence length="262" mass="31103">MISIVRIIYDLVKEVKEFGQIIVNRYRSSMPTVVKSEEIEIDYILQQSHGKFFEDFIPTRIPSRMYEAIRVSTDGLSFKLIDKNQRDLLSCVNGNFTNYNDIEYFEITGTYSKLEHRGFLTYLFEILVYEYDYHVLSDGQHSSPGSKEFWQAQIKRTKFSIYRLNIKTSYKRKAHRFQQKEIWGEPKKVNFYISSFIEEDESEGDGEREFEDMDLLNAEVEALDEIITADDFTYEDLNPVSRNQEISFEDIRLVAQKWKEET</sequence>
<name>A0A086A453_FLAHY</name>
<protein>
    <submittedName>
        <fullName evidence="1">Uncharacterized protein</fullName>
    </submittedName>
</protein>
<proteinExistence type="predicted"/>
<dbReference type="RefSeq" id="WP_035626035.1">
    <property type="nucleotide sequence ID" value="NZ_JBEWQG010000002.1"/>
</dbReference>
<reference evidence="1 3" key="1">
    <citation type="submission" date="2014-07" db="EMBL/GenBank/DDBJ databases">
        <title>Genome of Flavobacterium hydatis DSM 2063.</title>
        <authorList>
            <person name="Pipes S.E."/>
            <person name="Stropko S.J."/>
            <person name="Newman J.D."/>
        </authorList>
    </citation>
    <scope>NUCLEOTIDE SEQUENCE [LARGE SCALE GENOMIC DNA]</scope>
    <source>
        <strain evidence="1 3">DSM 2063</strain>
    </source>
</reference>
<evidence type="ECO:0000313" key="4">
    <source>
        <dbReference type="Proteomes" id="UP000198424"/>
    </source>
</evidence>
<evidence type="ECO:0000313" key="2">
    <source>
        <dbReference type="EMBL" id="OXA93667.1"/>
    </source>
</evidence>
<keyword evidence="4" id="KW-1185">Reference proteome</keyword>
<organism evidence="1 3">
    <name type="scientific">Flavobacterium hydatis</name>
    <name type="common">Cytophaga aquatilis</name>
    <dbReference type="NCBI Taxonomy" id="991"/>
    <lineage>
        <taxon>Bacteria</taxon>
        <taxon>Pseudomonadati</taxon>
        <taxon>Bacteroidota</taxon>
        <taxon>Flavobacteriia</taxon>
        <taxon>Flavobacteriales</taxon>
        <taxon>Flavobacteriaceae</taxon>
        <taxon>Flavobacterium</taxon>
    </lineage>
</organism>